<dbReference type="Proteomes" id="UP000283387">
    <property type="component" value="Unassembled WGS sequence"/>
</dbReference>
<keyword evidence="3" id="KW-1185">Reference proteome</keyword>
<comment type="caution">
    <text evidence="2">The sequence shown here is derived from an EMBL/GenBank/DDBJ whole genome shotgun (WGS) entry which is preliminary data.</text>
</comment>
<dbReference type="AlphaFoldDB" id="A0A419W4L5"/>
<evidence type="ECO:0000313" key="3">
    <source>
        <dbReference type="Proteomes" id="UP000283387"/>
    </source>
</evidence>
<reference evidence="2 3" key="1">
    <citation type="submission" date="2018-09" db="EMBL/GenBank/DDBJ databases">
        <title>Genomic Encyclopedia of Archaeal and Bacterial Type Strains, Phase II (KMG-II): from individual species to whole genera.</title>
        <authorList>
            <person name="Goeker M."/>
        </authorList>
    </citation>
    <scope>NUCLEOTIDE SEQUENCE [LARGE SCALE GENOMIC DNA]</scope>
    <source>
        <strain evidence="2 3">DSM 27148</strain>
    </source>
</reference>
<evidence type="ECO:0008006" key="4">
    <source>
        <dbReference type="Google" id="ProtNLM"/>
    </source>
</evidence>
<dbReference type="PROSITE" id="PS51257">
    <property type="entry name" value="PROKAR_LIPOPROTEIN"/>
    <property type="match status" value="1"/>
</dbReference>
<accession>A0A419W4L5</accession>
<dbReference type="EMBL" id="RAPN01000001">
    <property type="protein sequence ID" value="RKD90398.1"/>
    <property type="molecule type" value="Genomic_DNA"/>
</dbReference>
<feature type="chain" id="PRO_5019014013" description="Heme-binding HmuY-like protein" evidence="1">
    <location>
        <begin position="25"/>
        <end position="435"/>
    </location>
</feature>
<keyword evidence="1" id="KW-0732">Signal</keyword>
<dbReference type="OrthoDB" id="9803616at2"/>
<evidence type="ECO:0000313" key="2">
    <source>
        <dbReference type="EMBL" id="RKD90398.1"/>
    </source>
</evidence>
<sequence>MKNKNLRITFLSLIALTVSLVACQDDNNNTEEEKDLTHAEVPVGAALKVDKDFQSSGEWPSKSTLQVGFSEESDGCDAADMLAVTEAISWEEIYYNGVNNDTVLIDYTDVAVSTTCFDGSGTTEDGDAITGGFVLFPAIATRSGEVTPTVELQDIKTASVVQFSLTVLDEAGTGLSLYKSVDGGSYELVGIYMPESIETGEFYSVAIDESNVSLKFVSEDADNGAIRMHDLKIWTSGVSDDAQLYVNEFFGSWALQGYELPVPGVENNKTGTQYVPLASTGTVEYDTTITYISGVPVTYTIHDGAVNPDCYNHHGDTTLVYQLTTGYIELPINKDSYANTEIDASVTISSLPSVSLLEFWMAVTGMSGRYLVWKSVEGGDYELFQDITVTRYAGIGKYFRFYVNQENVSFKFTTYQGDGAYSTTPKLYGVRIWSE</sequence>
<evidence type="ECO:0000256" key="1">
    <source>
        <dbReference type="SAM" id="SignalP"/>
    </source>
</evidence>
<dbReference type="RefSeq" id="WP_147377127.1">
    <property type="nucleotide sequence ID" value="NZ_RAPN01000001.1"/>
</dbReference>
<proteinExistence type="predicted"/>
<protein>
    <recommendedName>
        <fullName evidence="4">Heme-binding HmuY-like protein</fullName>
    </recommendedName>
</protein>
<name>A0A419W4L5_9BACT</name>
<feature type="signal peptide" evidence="1">
    <location>
        <begin position="1"/>
        <end position="24"/>
    </location>
</feature>
<gene>
    <name evidence="2" type="ORF">BC643_0736</name>
</gene>
<organism evidence="2 3">
    <name type="scientific">Mangrovibacterium diazotrophicum</name>
    <dbReference type="NCBI Taxonomy" id="1261403"/>
    <lineage>
        <taxon>Bacteria</taxon>
        <taxon>Pseudomonadati</taxon>
        <taxon>Bacteroidota</taxon>
        <taxon>Bacteroidia</taxon>
        <taxon>Marinilabiliales</taxon>
        <taxon>Prolixibacteraceae</taxon>
        <taxon>Mangrovibacterium</taxon>
    </lineage>
</organism>